<comment type="subcellular location">
    <subcellularLocation>
        <location evidence="1">Membrane</location>
        <topology evidence="1">Multi-pass membrane protein</topology>
    </subcellularLocation>
</comment>
<dbReference type="OrthoDB" id="2117453at2759"/>
<feature type="transmembrane region" description="Helical" evidence="6">
    <location>
        <begin position="20"/>
        <end position="41"/>
    </location>
</feature>
<dbReference type="Pfam" id="PF01284">
    <property type="entry name" value="MARVEL"/>
    <property type="match status" value="1"/>
</dbReference>
<keyword evidence="2 6" id="KW-0812">Transmembrane</keyword>
<dbReference type="InterPro" id="IPR008253">
    <property type="entry name" value="Marvel"/>
</dbReference>
<dbReference type="EMBL" id="JPKY01000044">
    <property type="protein sequence ID" value="KFH44676.1"/>
    <property type="molecule type" value="Genomic_DNA"/>
</dbReference>
<feature type="region of interest" description="Disordered" evidence="5">
    <location>
        <begin position="127"/>
        <end position="177"/>
    </location>
</feature>
<proteinExistence type="predicted"/>
<dbReference type="PANTHER" id="PTHR37451:SF5">
    <property type="entry name" value="MARVEL DOMAIN-CONTAINING PROTEIN"/>
    <property type="match status" value="1"/>
</dbReference>
<keyword evidence="9" id="KW-1185">Reference proteome</keyword>
<accession>A0A086T5P4</accession>
<dbReference type="Proteomes" id="UP000029964">
    <property type="component" value="Unassembled WGS sequence"/>
</dbReference>
<evidence type="ECO:0000313" key="8">
    <source>
        <dbReference type="EMBL" id="KFH44676.1"/>
    </source>
</evidence>
<evidence type="ECO:0000256" key="5">
    <source>
        <dbReference type="SAM" id="MobiDB-lite"/>
    </source>
</evidence>
<sequence>MSSMVIDWYLRATPLAPPSIFNFLIFASAFSIVSVLYLELAPRLAPRASRPSASLALEATNTVFYFAGFIALAVYISRLRFCEGTVCAVARATSVVAAFEFSSWIASTILLAKDIFKGGLRGGSPSAGSGSGSAAPADFDVVPQGLRPGANRASRQWPLRSSQPPLQPARQQEMRQV</sequence>
<evidence type="ECO:0000256" key="6">
    <source>
        <dbReference type="SAM" id="Phobius"/>
    </source>
</evidence>
<protein>
    <recommendedName>
        <fullName evidence="7">MARVEL domain-containing protein</fullName>
    </recommendedName>
</protein>
<keyword evidence="3 6" id="KW-1133">Transmembrane helix</keyword>
<dbReference type="GO" id="GO:0016020">
    <property type="term" value="C:membrane"/>
    <property type="evidence" value="ECO:0007669"/>
    <property type="project" value="UniProtKB-SubCell"/>
</dbReference>
<evidence type="ECO:0000256" key="1">
    <source>
        <dbReference type="ARBA" id="ARBA00004141"/>
    </source>
</evidence>
<evidence type="ECO:0000256" key="4">
    <source>
        <dbReference type="ARBA" id="ARBA00023136"/>
    </source>
</evidence>
<dbReference type="HOGENOM" id="CLU_1517461_0_0_1"/>
<keyword evidence="4 6" id="KW-0472">Membrane</keyword>
<dbReference type="STRING" id="857340.A0A086T5P4"/>
<evidence type="ECO:0000256" key="2">
    <source>
        <dbReference type="ARBA" id="ARBA00022692"/>
    </source>
</evidence>
<comment type="caution">
    <text evidence="8">The sequence shown here is derived from an EMBL/GenBank/DDBJ whole genome shotgun (WGS) entry which is preliminary data.</text>
</comment>
<feature type="domain" description="MARVEL" evidence="7">
    <location>
        <begin position="16"/>
        <end position="110"/>
    </location>
</feature>
<reference evidence="9" key="1">
    <citation type="journal article" date="2014" name="Genome Announc.">
        <title>Genome sequence and annotation of Acremonium chrysogenum, producer of the beta-lactam antibiotic cephalosporin C.</title>
        <authorList>
            <person name="Terfehr D."/>
            <person name="Dahlmann T.A."/>
            <person name="Specht T."/>
            <person name="Zadra I."/>
            <person name="Kuernsteiner H."/>
            <person name="Kueck U."/>
        </authorList>
    </citation>
    <scope>NUCLEOTIDE SEQUENCE [LARGE SCALE GENOMIC DNA]</scope>
    <source>
        <strain evidence="9">ATCC 11550 / CBS 779.69 / DSM 880 / IAM 14645 / JCM 23072 / IMI 49137</strain>
    </source>
</reference>
<evidence type="ECO:0000256" key="3">
    <source>
        <dbReference type="ARBA" id="ARBA00022989"/>
    </source>
</evidence>
<dbReference type="AlphaFoldDB" id="A0A086T5P4"/>
<dbReference type="PANTHER" id="PTHR37451">
    <property type="entry name" value="MARVEL DOMAIN"/>
    <property type="match status" value="1"/>
</dbReference>
<feature type="transmembrane region" description="Helical" evidence="6">
    <location>
        <begin position="53"/>
        <end position="76"/>
    </location>
</feature>
<feature type="compositionally biased region" description="Low complexity" evidence="5">
    <location>
        <begin position="127"/>
        <end position="137"/>
    </location>
</feature>
<gene>
    <name evidence="8" type="ORF">ACRE_045260</name>
</gene>
<evidence type="ECO:0000259" key="7">
    <source>
        <dbReference type="Pfam" id="PF01284"/>
    </source>
</evidence>
<organism evidence="8 9">
    <name type="scientific">Hapsidospora chrysogenum (strain ATCC 11550 / CBS 779.69 / DSM 880 / IAM 14645 / JCM 23072 / IMI 49137)</name>
    <name type="common">Acremonium chrysogenum</name>
    <dbReference type="NCBI Taxonomy" id="857340"/>
    <lineage>
        <taxon>Eukaryota</taxon>
        <taxon>Fungi</taxon>
        <taxon>Dikarya</taxon>
        <taxon>Ascomycota</taxon>
        <taxon>Pezizomycotina</taxon>
        <taxon>Sordariomycetes</taxon>
        <taxon>Hypocreomycetidae</taxon>
        <taxon>Hypocreales</taxon>
        <taxon>Bionectriaceae</taxon>
        <taxon>Hapsidospora</taxon>
    </lineage>
</organism>
<evidence type="ECO:0000313" key="9">
    <source>
        <dbReference type="Proteomes" id="UP000029964"/>
    </source>
</evidence>
<name>A0A086T5P4_HAPC1</name>